<dbReference type="Gramene" id="Kaladp0822s0005.1.v1.1">
    <property type="protein sequence ID" value="Kaladp0822s0005.1.v1.1.CDS.1"/>
    <property type="gene ID" value="Kaladp0822s0005.v1.1"/>
</dbReference>
<evidence type="ECO:0000313" key="1">
    <source>
        <dbReference type="EnsemblPlants" id="Kaladp0822s0005.1.v1.1.CDS.1"/>
    </source>
</evidence>
<dbReference type="EnsemblPlants" id="Kaladp0822s0005.1.v1.1">
    <property type="protein sequence ID" value="Kaladp0822s0005.1.v1.1.CDS.1"/>
    <property type="gene ID" value="Kaladp0822s0005.v1.1"/>
</dbReference>
<organism evidence="1 2">
    <name type="scientific">Kalanchoe fedtschenkoi</name>
    <name type="common">Lavender scallops</name>
    <name type="synonym">South American air plant</name>
    <dbReference type="NCBI Taxonomy" id="63787"/>
    <lineage>
        <taxon>Eukaryota</taxon>
        <taxon>Viridiplantae</taxon>
        <taxon>Streptophyta</taxon>
        <taxon>Embryophyta</taxon>
        <taxon>Tracheophyta</taxon>
        <taxon>Spermatophyta</taxon>
        <taxon>Magnoliopsida</taxon>
        <taxon>eudicotyledons</taxon>
        <taxon>Gunneridae</taxon>
        <taxon>Pentapetalae</taxon>
        <taxon>Saxifragales</taxon>
        <taxon>Crassulaceae</taxon>
        <taxon>Kalanchoe</taxon>
    </lineage>
</organism>
<evidence type="ECO:0008006" key="3">
    <source>
        <dbReference type="Google" id="ProtNLM"/>
    </source>
</evidence>
<protein>
    <recommendedName>
        <fullName evidence="3">RNA-binding protein 12-like</fullName>
    </recommendedName>
</protein>
<accession>A0A7N0VHI0</accession>
<evidence type="ECO:0000313" key="2">
    <source>
        <dbReference type="Proteomes" id="UP000594263"/>
    </source>
</evidence>
<dbReference type="Proteomes" id="UP000594263">
    <property type="component" value="Unplaced"/>
</dbReference>
<sequence>MFLFVIKNMASSNISLIVAILVAAMAFSSMTPTTSAARNLLQIPNMPGIPTLPNMPGVPTLPIPTLPFDPNNPIPTIPGLPSNPLFPKISGSFMPPLPAGLPNIPIISNP</sequence>
<dbReference type="OMA" id="MASHYSC"/>
<proteinExistence type="predicted"/>
<keyword evidence="2" id="KW-1185">Reference proteome</keyword>
<name>A0A7N0VHI0_KALFE</name>
<reference evidence="1" key="1">
    <citation type="submission" date="2021-01" db="UniProtKB">
        <authorList>
            <consortium name="EnsemblPlants"/>
        </authorList>
    </citation>
    <scope>IDENTIFICATION</scope>
</reference>
<dbReference type="AlphaFoldDB" id="A0A7N0VHI0"/>